<evidence type="ECO:0000256" key="4">
    <source>
        <dbReference type="ARBA" id="ARBA00022692"/>
    </source>
</evidence>
<evidence type="ECO:0000256" key="3">
    <source>
        <dbReference type="ARBA" id="ARBA00022475"/>
    </source>
</evidence>
<evidence type="ECO:0000256" key="2">
    <source>
        <dbReference type="ARBA" id="ARBA00022448"/>
    </source>
</evidence>
<keyword evidence="3" id="KW-1003">Cell membrane</keyword>
<evidence type="ECO:0000256" key="8">
    <source>
        <dbReference type="ARBA" id="ARBA00023136"/>
    </source>
</evidence>
<protein>
    <submittedName>
        <fullName evidence="12">Oligopeptide transport system permease protein</fullName>
    </submittedName>
</protein>
<keyword evidence="8 10" id="KW-0472">Membrane</keyword>
<dbReference type="EMBL" id="JACHHV010000003">
    <property type="protein sequence ID" value="MBB5887457.1"/>
    <property type="molecule type" value="Genomic_DNA"/>
</dbReference>
<keyword evidence="4 10" id="KW-0812">Transmembrane</keyword>
<dbReference type="InterPro" id="IPR025966">
    <property type="entry name" value="OppC_N"/>
</dbReference>
<dbReference type="PANTHER" id="PTHR43386">
    <property type="entry name" value="OLIGOPEPTIDE TRANSPORT SYSTEM PERMEASE PROTEIN APPC"/>
    <property type="match status" value="1"/>
</dbReference>
<evidence type="ECO:0000256" key="5">
    <source>
        <dbReference type="ARBA" id="ARBA00022856"/>
    </source>
</evidence>
<feature type="transmembrane region" description="Helical" evidence="10">
    <location>
        <begin position="42"/>
        <end position="64"/>
    </location>
</feature>
<feature type="transmembrane region" description="Helical" evidence="10">
    <location>
        <begin position="310"/>
        <end position="330"/>
    </location>
</feature>
<organism evidence="12 13">
    <name type="scientific">Lactovum miscens</name>
    <dbReference type="NCBI Taxonomy" id="190387"/>
    <lineage>
        <taxon>Bacteria</taxon>
        <taxon>Bacillati</taxon>
        <taxon>Bacillota</taxon>
        <taxon>Bacilli</taxon>
        <taxon>Lactobacillales</taxon>
        <taxon>Streptococcaceae</taxon>
        <taxon>Lactovum</taxon>
    </lineage>
</organism>
<dbReference type="InterPro" id="IPR035906">
    <property type="entry name" value="MetI-like_sf"/>
</dbReference>
<keyword evidence="7 10" id="KW-1133">Transmembrane helix</keyword>
<dbReference type="AlphaFoldDB" id="A0A841C5B3"/>
<feature type="transmembrane region" description="Helical" evidence="10">
    <location>
        <begin position="278"/>
        <end position="298"/>
    </location>
</feature>
<sequence length="344" mass="37485">MENIERKFVLVGEKGSDSNEHISKPALSFLQDAWRRLRLNKVAVVSMIFLILVLLFSIGSSFVVTQNKANNFDSNKTTVYGNLPPKLGNIGIPGWNGVFQQPGASSAIDMYKDQGVPKKTTYIAGTDQFGRSMALRVIYGLRVSLIVAFAAAFLDLVIGVAYGLISGWFGGRVDMVMQRIIEIISCIPDLVIVTMLALLLGQGILPIILAMALFSWTGMARQVRSQVLTFKSRDFVLAAQTLGESTFKIMIKHLVPNISGIIIVNVMMSIPSKIMYEAILSAIGLGIKAPTASLGTLINDALPNLQFYPWQLAIPAVVLSLLSLAFILFGDGLRDAFDPRASED</sequence>
<dbReference type="GO" id="GO:0015833">
    <property type="term" value="P:peptide transport"/>
    <property type="evidence" value="ECO:0007669"/>
    <property type="project" value="UniProtKB-KW"/>
</dbReference>
<evidence type="ECO:0000256" key="1">
    <source>
        <dbReference type="ARBA" id="ARBA00004651"/>
    </source>
</evidence>
<evidence type="ECO:0000313" key="13">
    <source>
        <dbReference type="Proteomes" id="UP000562464"/>
    </source>
</evidence>
<keyword evidence="6" id="KW-0653">Protein transport</keyword>
<comment type="similarity">
    <text evidence="9">Belongs to the binding-protein-dependent transport system permease family. OppBC subfamily.</text>
</comment>
<comment type="subcellular location">
    <subcellularLocation>
        <location evidence="1 10">Cell membrane</location>
        <topology evidence="1 10">Multi-pass membrane protein</topology>
    </subcellularLocation>
</comment>
<keyword evidence="5" id="KW-0571">Peptide transport</keyword>
<dbReference type="PROSITE" id="PS50928">
    <property type="entry name" value="ABC_TM1"/>
    <property type="match status" value="1"/>
</dbReference>
<accession>A0A841C5B3</accession>
<dbReference type="GO" id="GO:0055085">
    <property type="term" value="P:transmembrane transport"/>
    <property type="evidence" value="ECO:0007669"/>
    <property type="project" value="InterPro"/>
</dbReference>
<evidence type="ECO:0000259" key="11">
    <source>
        <dbReference type="PROSITE" id="PS50928"/>
    </source>
</evidence>
<keyword evidence="2 10" id="KW-0813">Transport</keyword>
<dbReference type="SUPFAM" id="SSF161098">
    <property type="entry name" value="MetI-like"/>
    <property type="match status" value="1"/>
</dbReference>
<dbReference type="Gene3D" id="1.10.3720.10">
    <property type="entry name" value="MetI-like"/>
    <property type="match status" value="1"/>
</dbReference>
<evidence type="ECO:0000256" key="10">
    <source>
        <dbReference type="RuleBase" id="RU363032"/>
    </source>
</evidence>
<dbReference type="InterPro" id="IPR050366">
    <property type="entry name" value="BP-dependent_transpt_permease"/>
</dbReference>
<dbReference type="InterPro" id="IPR000515">
    <property type="entry name" value="MetI-like"/>
</dbReference>
<keyword evidence="13" id="KW-1185">Reference proteome</keyword>
<proteinExistence type="inferred from homology"/>
<reference evidence="12 13" key="1">
    <citation type="submission" date="2020-08" db="EMBL/GenBank/DDBJ databases">
        <title>Genomic Encyclopedia of Type Strains, Phase IV (KMG-IV): sequencing the most valuable type-strain genomes for metagenomic binning, comparative biology and taxonomic classification.</title>
        <authorList>
            <person name="Goeker M."/>
        </authorList>
    </citation>
    <scope>NUCLEOTIDE SEQUENCE [LARGE SCALE GENOMIC DNA]</scope>
    <source>
        <strain evidence="12 13">DSM 14925</strain>
    </source>
</reference>
<dbReference type="CDD" id="cd06261">
    <property type="entry name" value="TM_PBP2"/>
    <property type="match status" value="1"/>
</dbReference>
<dbReference type="Pfam" id="PF00528">
    <property type="entry name" value="BPD_transp_1"/>
    <property type="match status" value="1"/>
</dbReference>
<evidence type="ECO:0000256" key="7">
    <source>
        <dbReference type="ARBA" id="ARBA00022989"/>
    </source>
</evidence>
<dbReference type="Proteomes" id="UP000562464">
    <property type="component" value="Unassembled WGS sequence"/>
</dbReference>
<name>A0A841C5B3_9LACT</name>
<dbReference type="RefSeq" id="WP_183538659.1">
    <property type="nucleotide sequence ID" value="NZ_DASWOY010000021.1"/>
</dbReference>
<evidence type="ECO:0000256" key="9">
    <source>
        <dbReference type="ARBA" id="ARBA00024202"/>
    </source>
</evidence>
<dbReference type="Pfam" id="PF12911">
    <property type="entry name" value="OppC_N"/>
    <property type="match status" value="1"/>
</dbReference>
<feature type="transmembrane region" description="Helical" evidence="10">
    <location>
        <begin position="190"/>
        <end position="216"/>
    </location>
</feature>
<evidence type="ECO:0000256" key="6">
    <source>
        <dbReference type="ARBA" id="ARBA00022927"/>
    </source>
</evidence>
<dbReference type="GO" id="GO:0005886">
    <property type="term" value="C:plasma membrane"/>
    <property type="evidence" value="ECO:0007669"/>
    <property type="project" value="UniProtKB-SubCell"/>
</dbReference>
<evidence type="ECO:0000313" key="12">
    <source>
        <dbReference type="EMBL" id="MBB5887457.1"/>
    </source>
</evidence>
<dbReference type="PANTHER" id="PTHR43386:SF24">
    <property type="entry name" value="OLIGOPEPTIDE TRANSPORT SYSTEM PERMEASE PROTEIN AMID"/>
    <property type="match status" value="1"/>
</dbReference>
<dbReference type="GO" id="GO:0015031">
    <property type="term" value="P:protein transport"/>
    <property type="evidence" value="ECO:0007669"/>
    <property type="project" value="UniProtKB-KW"/>
</dbReference>
<gene>
    <name evidence="12" type="ORF">HNQ37_000327</name>
</gene>
<feature type="domain" description="ABC transmembrane type-1" evidence="11">
    <location>
        <begin position="141"/>
        <end position="330"/>
    </location>
</feature>
<comment type="caution">
    <text evidence="12">The sequence shown here is derived from an EMBL/GenBank/DDBJ whole genome shotgun (WGS) entry which is preliminary data.</text>
</comment>
<feature type="transmembrane region" description="Helical" evidence="10">
    <location>
        <begin position="143"/>
        <end position="169"/>
    </location>
</feature>